<dbReference type="AlphaFoldDB" id="A0A6N9Q1Z9"/>
<reference evidence="1 2" key="1">
    <citation type="submission" date="2019-01" db="EMBL/GenBank/DDBJ databases">
        <title>Chengkuizengella sp. nov., isolated from deep-sea sediment of East Pacific Ocean.</title>
        <authorList>
            <person name="Yang J."/>
            <person name="Lai Q."/>
            <person name="Shao Z."/>
        </authorList>
    </citation>
    <scope>NUCLEOTIDE SEQUENCE [LARGE SCALE GENOMIC DNA]</scope>
    <source>
        <strain evidence="1 2">YPA3-1-1</strain>
    </source>
</reference>
<protein>
    <submittedName>
        <fullName evidence="1">Uncharacterized protein</fullName>
    </submittedName>
</protein>
<keyword evidence="2" id="KW-1185">Reference proteome</keyword>
<comment type="caution">
    <text evidence="1">The sequence shown here is derived from an EMBL/GenBank/DDBJ whole genome shotgun (WGS) entry which is preliminary data.</text>
</comment>
<organism evidence="1 2">
    <name type="scientific">Chengkuizengella marina</name>
    <dbReference type="NCBI Taxonomy" id="2507566"/>
    <lineage>
        <taxon>Bacteria</taxon>
        <taxon>Bacillati</taxon>
        <taxon>Bacillota</taxon>
        <taxon>Bacilli</taxon>
        <taxon>Bacillales</taxon>
        <taxon>Paenibacillaceae</taxon>
        <taxon>Chengkuizengella</taxon>
    </lineage>
</organism>
<dbReference type="RefSeq" id="WP_160645221.1">
    <property type="nucleotide sequence ID" value="NZ_SIJB01000014.1"/>
</dbReference>
<name>A0A6N9Q1Z9_9BACL</name>
<evidence type="ECO:0000313" key="2">
    <source>
        <dbReference type="Proteomes" id="UP000448943"/>
    </source>
</evidence>
<dbReference type="EMBL" id="SIJB01000014">
    <property type="protein sequence ID" value="NBI28430.1"/>
    <property type="molecule type" value="Genomic_DNA"/>
</dbReference>
<gene>
    <name evidence="1" type="ORF">ERL59_05620</name>
</gene>
<sequence length="116" mass="12977">MAISFVLAANIDAVEFAENTVEYSEEVHNFLIKNKQMFEGNVEIDILIGLDPYSDTCISQEEIPIVKEAAQIIQHTLESLSDKNGIIKELLDFAQSIIEFCDEAIQKKKCLIAIGD</sequence>
<proteinExistence type="predicted"/>
<dbReference type="Proteomes" id="UP000448943">
    <property type="component" value="Unassembled WGS sequence"/>
</dbReference>
<evidence type="ECO:0000313" key="1">
    <source>
        <dbReference type="EMBL" id="NBI28430.1"/>
    </source>
</evidence>
<dbReference type="OrthoDB" id="2875868at2"/>
<accession>A0A6N9Q1Z9</accession>